<keyword evidence="2" id="KW-0472">Membrane</keyword>
<organism evidence="3 4">
    <name type="scientific">Kitasatospora setae (strain ATCC 33774 / DSM 43861 / JCM 3304 / KCC A-0304 / NBRC 14216 / KM-6054)</name>
    <name type="common">Streptomyces setae</name>
    <dbReference type="NCBI Taxonomy" id="452652"/>
    <lineage>
        <taxon>Bacteria</taxon>
        <taxon>Bacillati</taxon>
        <taxon>Actinomycetota</taxon>
        <taxon>Actinomycetes</taxon>
        <taxon>Kitasatosporales</taxon>
        <taxon>Streptomycetaceae</taxon>
        <taxon>Kitasatospora</taxon>
    </lineage>
</organism>
<keyword evidence="2" id="KW-1133">Transmembrane helix</keyword>
<evidence type="ECO:0000256" key="2">
    <source>
        <dbReference type="SAM" id="Phobius"/>
    </source>
</evidence>
<dbReference type="Proteomes" id="UP000007076">
    <property type="component" value="Chromosome"/>
</dbReference>
<dbReference type="EMBL" id="AP010968">
    <property type="protein sequence ID" value="BAJ26381.1"/>
    <property type="molecule type" value="Genomic_DNA"/>
</dbReference>
<feature type="transmembrane region" description="Helical" evidence="2">
    <location>
        <begin position="62"/>
        <end position="89"/>
    </location>
</feature>
<dbReference type="RefSeq" id="WP_014133700.1">
    <property type="nucleotide sequence ID" value="NC_016109.1"/>
</dbReference>
<dbReference type="STRING" id="452652.KSE_05350"/>
<keyword evidence="4" id="KW-1185">Reference proteome</keyword>
<dbReference type="KEGG" id="ksk:KSE_05350"/>
<dbReference type="eggNOG" id="ENOG502ZYV9">
    <property type="taxonomic scope" value="Bacteria"/>
</dbReference>
<dbReference type="HOGENOM" id="CLU_1784301_0_0_11"/>
<proteinExistence type="predicted"/>
<protein>
    <submittedName>
        <fullName evidence="3">Uncharacterized protein</fullName>
    </submittedName>
</protein>
<keyword evidence="2" id="KW-0812">Transmembrane</keyword>
<dbReference type="AlphaFoldDB" id="E4N5A0"/>
<evidence type="ECO:0000313" key="3">
    <source>
        <dbReference type="EMBL" id="BAJ26381.1"/>
    </source>
</evidence>
<feature type="region of interest" description="Disordered" evidence="1">
    <location>
        <begin position="119"/>
        <end position="156"/>
    </location>
</feature>
<gene>
    <name evidence="3" type="ordered locus">KSE_05350</name>
</gene>
<evidence type="ECO:0000313" key="4">
    <source>
        <dbReference type="Proteomes" id="UP000007076"/>
    </source>
</evidence>
<sequence>MLVLCLGVMAGYLLGGLVTARAVFRQERERFLRAGGARTATDAADGGLVRRFERQERQQTEAFALCAGALWPVALPLLALHGLFGAVALDRGRTGVAARPDPAAVAARIDELERELRLDAPAFPLPSPAPPSGGFRRTERTEQPAGAARARPRGSD</sequence>
<evidence type="ECO:0000256" key="1">
    <source>
        <dbReference type="SAM" id="MobiDB-lite"/>
    </source>
</evidence>
<dbReference type="PATRIC" id="fig|452652.3.peg.531"/>
<reference evidence="3 4" key="1">
    <citation type="journal article" date="2010" name="DNA Res.">
        <title>Genome sequence of Kitasatospora setae NBRC 14216T: an evolutionary snapshot of the family Streptomycetaceae.</title>
        <authorList>
            <person name="Ichikawa N."/>
            <person name="Oguchi A."/>
            <person name="Ikeda H."/>
            <person name="Ishikawa J."/>
            <person name="Kitani S."/>
            <person name="Watanabe Y."/>
            <person name="Nakamura S."/>
            <person name="Katano Y."/>
            <person name="Kishi E."/>
            <person name="Sasagawa M."/>
            <person name="Ankai A."/>
            <person name="Fukui S."/>
            <person name="Hashimoto Y."/>
            <person name="Kamata S."/>
            <person name="Otoguro M."/>
            <person name="Tanikawa S."/>
            <person name="Nihira T."/>
            <person name="Horinouchi S."/>
            <person name="Ohnishi Y."/>
            <person name="Hayakawa M."/>
            <person name="Kuzuyama T."/>
            <person name="Arisawa A."/>
            <person name="Nomoto F."/>
            <person name="Miura H."/>
            <person name="Takahashi Y."/>
            <person name="Fujita N."/>
        </authorList>
    </citation>
    <scope>NUCLEOTIDE SEQUENCE [LARGE SCALE GENOMIC DNA]</scope>
    <source>
        <strain evidence="4">ATCC 33774 / DSM 43861 / JCM 3304 / KCC A-0304 / NBRC 14216 / KM-6054</strain>
    </source>
</reference>
<accession>E4N5A0</accession>
<name>E4N5A0_KITSK</name>